<dbReference type="Proteomes" id="UP000095287">
    <property type="component" value="Unplaced"/>
</dbReference>
<keyword evidence="1" id="KW-1185">Reference proteome</keyword>
<reference evidence="2" key="1">
    <citation type="submission" date="2016-11" db="UniProtKB">
        <authorList>
            <consortium name="WormBaseParasite"/>
        </authorList>
    </citation>
    <scope>IDENTIFICATION</scope>
</reference>
<proteinExistence type="predicted"/>
<accession>A0A1I7Y3R1</accession>
<protein>
    <submittedName>
        <fullName evidence="2">Transposase</fullName>
    </submittedName>
</protein>
<evidence type="ECO:0000313" key="2">
    <source>
        <dbReference type="WBParaSite" id="L893_g12428.t1"/>
    </source>
</evidence>
<evidence type="ECO:0000313" key="1">
    <source>
        <dbReference type="Proteomes" id="UP000095287"/>
    </source>
</evidence>
<dbReference type="AlphaFoldDB" id="A0A1I7Y3R1"/>
<name>A0A1I7Y3R1_9BILA</name>
<organism evidence="1 2">
    <name type="scientific">Steinernema glaseri</name>
    <dbReference type="NCBI Taxonomy" id="37863"/>
    <lineage>
        <taxon>Eukaryota</taxon>
        <taxon>Metazoa</taxon>
        <taxon>Ecdysozoa</taxon>
        <taxon>Nematoda</taxon>
        <taxon>Chromadorea</taxon>
        <taxon>Rhabditida</taxon>
        <taxon>Tylenchina</taxon>
        <taxon>Panagrolaimomorpha</taxon>
        <taxon>Strongyloidoidea</taxon>
        <taxon>Steinernematidae</taxon>
        <taxon>Steinernema</taxon>
    </lineage>
</organism>
<sequence length="98" mass="10517">MYLHTAQQTADIGTAVSHRRHVPSPDELFTVVSSAAPFIWHCSSRSLCKPFWNIVRVLSSAAPKLRAACGQLGTAIAGDDTIDFKAHRASVGRGQLAS</sequence>
<dbReference type="WBParaSite" id="L893_g12428.t1">
    <property type="protein sequence ID" value="L893_g12428.t1"/>
    <property type="gene ID" value="L893_g12428"/>
</dbReference>